<dbReference type="EMBL" id="UOFJ01000246">
    <property type="protein sequence ID" value="VAW66991.1"/>
    <property type="molecule type" value="Genomic_DNA"/>
</dbReference>
<organism evidence="1">
    <name type="scientific">hydrothermal vent metagenome</name>
    <dbReference type="NCBI Taxonomy" id="652676"/>
    <lineage>
        <taxon>unclassified sequences</taxon>
        <taxon>metagenomes</taxon>
        <taxon>ecological metagenomes</taxon>
    </lineage>
</organism>
<reference evidence="1" key="1">
    <citation type="submission" date="2018-06" db="EMBL/GenBank/DDBJ databases">
        <authorList>
            <person name="Zhirakovskaya E."/>
        </authorList>
    </citation>
    <scope>NUCLEOTIDE SEQUENCE</scope>
</reference>
<protein>
    <submittedName>
        <fullName evidence="1">Uncharacterized protein</fullName>
    </submittedName>
</protein>
<dbReference type="AlphaFoldDB" id="A0A3B0XH37"/>
<sequence>MGGYICREVIQTDDFKMNALLSKQSDYQKKFYPDAFIKIWGCNSGIKNWIYNDEGIADSKDTSVKYYWRAFNEQNTPKPGITDAMAQFFNRKMYGASSGSSIEVFHKKKWKSSQKYKNQIRHWPSGRLPHRLVPDIGGVDLVLNIIVPTAQHF</sequence>
<name>A0A3B0XH37_9ZZZZ</name>
<evidence type="ECO:0000313" key="1">
    <source>
        <dbReference type="EMBL" id="VAW66991.1"/>
    </source>
</evidence>
<accession>A0A3B0XH37</accession>
<proteinExistence type="predicted"/>
<gene>
    <name evidence="1" type="ORF">MNBD_GAMMA10-2527</name>
</gene>